<reference evidence="2 3" key="1">
    <citation type="submission" date="2016-11" db="EMBL/GenBank/DDBJ databases">
        <authorList>
            <person name="Jaros S."/>
            <person name="Januszkiewicz K."/>
            <person name="Wedrychowicz H."/>
        </authorList>
    </citation>
    <scope>NUCLEOTIDE SEQUENCE [LARGE SCALE GENOMIC DNA]</scope>
    <source>
        <strain evidence="2 3">DSM 45408</strain>
    </source>
</reference>
<dbReference type="InterPro" id="IPR029044">
    <property type="entry name" value="Nucleotide-diphossugar_trans"/>
</dbReference>
<dbReference type="GO" id="GO:0016779">
    <property type="term" value="F:nucleotidyltransferase activity"/>
    <property type="evidence" value="ECO:0007669"/>
    <property type="project" value="UniProtKB-KW"/>
</dbReference>
<evidence type="ECO:0000313" key="3">
    <source>
        <dbReference type="Proteomes" id="UP000184471"/>
    </source>
</evidence>
<dbReference type="Gene3D" id="3.90.550.10">
    <property type="entry name" value="Spore Coat Polysaccharide Biosynthesis Protein SpsA, Chain A"/>
    <property type="match status" value="1"/>
</dbReference>
<dbReference type="InterPro" id="IPR025877">
    <property type="entry name" value="MobA-like_NTP_Trfase"/>
</dbReference>
<proteinExistence type="predicted"/>
<dbReference type="PANTHER" id="PTHR43777:SF1">
    <property type="entry name" value="MOLYBDENUM COFACTOR CYTIDYLYLTRANSFERASE"/>
    <property type="match status" value="1"/>
</dbReference>
<keyword evidence="2" id="KW-0548">Nucleotidyltransferase</keyword>
<accession>A0A1M5S2K2</accession>
<dbReference type="PANTHER" id="PTHR43777">
    <property type="entry name" value="MOLYBDENUM COFACTOR CYTIDYLYLTRANSFERASE"/>
    <property type="match status" value="1"/>
</dbReference>
<dbReference type="OrthoDB" id="4427994at2"/>
<evidence type="ECO:0000259" key="1">
    <source>
        <dbReference type="Pfam" id="PF12804"/>
    </source>
</evidence>
<dbReference type="Pfam" id="PF12804">
    <property type="entry name" value="NTP_transf_3"/>
    <property type="match status" value="1"/>
</dbReference>
<dbReference type="Proteomes" id="UP000184471">
    <property type="component" value="Unassembled WGS sequence"/>
</dbReference>
<dbReference type="RefSeq" id="WP_073422660.1">
    <property type="nucleotide sequence ID" value="NZ_FQVX01000007.1"/>
</dbReference>
<dbReference type="EMBL" id="FQVX01000007">
    <property type="protein sequence ID" value="SHH32676.1"/>
    <property type="molecule type" value="Genomic_DNA"/>
</dbReference>
<organism evidence="2 3">
    <name type="scientific">Geodermatophilus nigrescens</name>
    <dbReference type="NCBI Taxonomy" id="1070870"/>
    <lineage>
        <taxon>Bacteria</taxon>
        <taxon>Bacillati</taxon>
        <taxon>Actinomycetota</taxon>
        <taxon>Actinomycetes</taxon>
        <taxon>Geodermatophilales</taxon>
        <taxon>Geodermatophilaceae</taxon>
        <taxon>Geodermatophilus</taxon>
    </lineage>
</organism>
<dbReference type="CDD" id="cd04182">
    <property type="entry name" value="GT_2_like_f"/>
    <property type="match status" value="1"/>
</dbReference>
<gene>
    <name evidence="2" type="ORF">SAMN05444351_4545</name>
</gene>
<protein>
    <submittedName>
        <fullName evidence="2">Molybdenum cofactor cytidylyltransferase/nicotine blue oxidoreductase</fullName>
    </submittedName>
</protein>
<feature type="domain" description="MobA-like NTP transferase" evidence="1">
    <location>
        <begin position="6"/>
        <end position="167"/>
    </location>
</feature>
<keyword evidence="3" id="KW-1185">Reference proteome</keyword>
<dbReference type="STRING" id="1070870.SAMN05444351_4545"/>
<dbReference type="AlphaFoldDB" id="A0A1M5S2K2"/>
<evidence type="ECO:0000313" key="2">
    <source>
        <dbReference type="EMBL" id="SHH32676.1"/>
    </source>
</evidence>
<dbReference type="SUPFAM" id="SSF53448">
    <property type="entry name" value="Nucleotide-diphospho-sugar transferases"/>
    <property type="match status" value="1"/>
</dbReference>
<sequence>MSTVAGLVLAAGGGRRYGMPKALVEYDGSLLVERAVRTARAACDPVLVVLGARAVDVWRSADLTGATVLANRDWETGMASSLRTGLDGLRGWPGWVDAALVTLVDMPGMTPEALRAVAAHASPGALAVATYDGVRGHPVLLGRDHWAGVAATAAGDEGARRYLAAHDVTEVDCTGLADPVDLDVPPAGSGDGVASGP</sequence>
<name>A0A1M5S2K2_9ACTN</name>
<keyword evidence="2" id="KW-0808">Transferase</keyword>